<gene>
    <name evidence="1" type="ORF">QFC24_001073</name>
</gene>
<organism evidence="1 2">
    <name type="scientific">Naganishia onofrii</name>
    <dbReference type="NCBI Taxonomy" id="1851511"/>
    <lineage>
        <taxon>Eukaryota</taxon>
        <taxon>Fungi</taxon>
        <taxon>Dikarya</taxon>
        <taxon>Basidiomycota</taxon>
        <taxon>Agaricomycotina</taxon>
        <taxon>Tremellomycetes</taxon>
        <taxon>Filobasidiales</taxon>
        <taxon>Filobasidiaceae</taxon>
        <taxon>Naganishia</taxon>
    </lineage>
</organism>
<keyword evidence="2" id="KW-1185">Reference proteome</keyword>
<protein>
    <submittedName>
        <fullName evidence="1">Uncharacterized protein</fullName>
    </submittedName>
</protein>
<dbReference type="Proteomes" id="UP001234202">
    <property type="component" value="Unassembled WGS sequence"/>
</dbReference>
<proteinExistence type="predicted"/>
<evidence type="ECO:0000313" key="1">
    <source>
        <dbReference type="EMBL" id="KAJ9127663.1"/>
    </source>
</evidence>
<comment type="caution">
    <text evidence="1">The sequence shown here is derived from an EMBL/GenBank/DDBJ whole genome shotgun (WGS) entry which is preliminary data.</text>
</comment>
<evidence type="ECO:0000313" key="2">
    <source>
        <dbReference type="Proteomes" id="UP001234202"/>
    </source>
</evidence>
<reference evidence="1" key="1">
    <citation type="submission" date="2023-04" db="EMBL/GenBank/DDBJ databases">
        <title>Draft Genome sequencing of Naganishia species isolated from polar environments using Oxford Nanopore Technology.</title>
        <authorList>
            <person name="Leo P."/>
            <person name="Venkateswaran K."/>
        </authorList>
    </citation>
    <scope>NUCLEOTIDE SEQUENCE</scope>
    <source>
        <strain evidence="1">DBVPG 5303</strain>
    </source>
</reference>
<sequence length="176" mass="18836">MNLYHSDSPPTRSAECVEDGNTPSAATMQHPGPPRKTKNPALHITLAARAADVNPHTMLSTPLVTPEASPVKPSFRTLSSVDDGLGTVREDADEPLSGGVGQQGATSMVSTAATATRSTQTAAKTSIKHYGTRLTTIILVKWNGEVTYVERDVWWQDKRGAVHNGGTGDRVFHLHL</sequence>
<dbReference type="EMBL" id="JASBWV010000002">
    <property type="protein sequence ID" value="KAJ9127663.1"/>
    <property type="molecule type" value="Genomic_DNA"/>
</dbReference>
<name>A0ACC2XUV4_9TREE</name>
<accession>A0ACC2XUV4</accession>